<evidence type="ECO:0000256" key="7">
    <source>
        <dbReference type="ARBA" id="ARBA00023136"/>
    </source>
</evidence>
<evidence type="ECO:0000256" key="2">
    <source>
        <dbReference type="ARBA" id="ARBA00007414"/>
    </source>
</evidence>
<reference evidence="12" key="3">
    <citation type="submission" date="2025-09" db="UniProtKB">
        <authorList>
            <consortium name="Ensembl"/>
        </authorList>
    </citation>
    <scope>IDENTIFICATION</scope>
</reference>
<name>A0A803T541_ANOCA</name>
<organism evidence="12 13">
    <name type="scientific">Anolis carolinensis</name>
    <name type="common">Green anole</name>
    <name type="synonym">American chameleon</name>
    <dbReference type="NCBI Taxonomy" id="28377"/>
    <lineage>
        <taxon>Eukaryota</taxon>
        <taxon>Metazoa</taxon>
        <taxon>Chordata</taxon>
        <taxon>Craniata</taxon>
        <taxon>Vertebrata</taxon>
        <taxon>Euteleostomi</taxon>
        <taxon>Lepidosauria</taxon>
        <taxon>Squamata</taxon>
        <taxon>Bifurcata</taxon>
        <taxon>Unidentata</taxon>
        <taxon>Episquamata</taxon>
        <taxon>Toxicofera</taxon>
        <taxon>Iguania</taxon>
        <taxon>Dactyloidae</taxon>
        <taxon>Anolis</taxon>
    </lineage>
</organism>
<keyword evidence="6" id="KW-0333">Golgi apparatus</keyword>
<evidence type="ECO:0000256" key="9">
    <source>
        <dbReference type="ARBA" id="ARBA00093632"/>
    </source>
</evidence>
<evidence type="ECO:0000256" key="4">
    <source>
        <dbReference type="ARBA" id="ARBA00022692"/>
    </source>
</evidence>
<dbReference type="Pfam" id="PF10277">
    <property type="entry name" value="Frag1"/>
    <property type="match status" value="1"/>
</dbReference>
<evidence type="ECO:0000256" key="5">
    <source>
        <dbReference type="ARBA" id="ARBA00022989"/>
    </source>
</evidence>
<dbReference type="GO" id="GO:0006506">
    <property type="term" value="P:GPI anchor biosynthetic process"/>
    <property type="evidence" value="ECO:0007669"/>
    <property type="project" value="UniProtKB-KW"/>
</dbReference>
<evidence type="ECO:0000256" key="6">
    <source>
        <dbReference type="ARBA" id="ARBA00023034"/>
    </source>
</evidence>
<evidence type="ECO:0000256" key="10">
    <source>
        <dbReference type="ARBA" id="ARBA00093676"/>
    </source>
</evidence>
<dbReference type="GO" id="GO:0000139">
    <property type="term" value="C:Golgi membrane"/>
    <property type="evidence" value="ECO:0007669"/>
    <property type="project" value="UniProtKB-SubCell"/>
</dbReference>
<evidence type="ECO:0000313" key="13">
    <source>
        <dbReference type="Proteomes" id="UP000001646"/>
    </source>
</evidence>
<dbReference type="GeneTree" id="ENSGT00940000168166"/>
<evidence type="ECO:0000256" key="1">
    <source>
        <dbReference type="ARBA" id="ARBA00004653"/>
    </source>
</evidence>
<keyword evidence="13" id="KW-1185">Reference proteome</keyword>
<evidence type="ECO:0000256" key="8">
    <source>
        <dbReference type="ARBA" id="ARBA00093421"/>
    </source>
</evidence>
<feature type="domain" description="CWH43-like N-terminal" evidence="11">
    <location>
        <begin position="40"/>
        <end position="69"/>
    </location>
</feature>
<dbReference type="PANTHER" id="PTHR12892:SF11">
    <property type="entry name" value="POST-GPI ATTACHMENT TO PROTEINS FACTOR 2"/>
    <property type="match status" value="1"/>
</dbReference>
<reference evidence="12" key="2">
    <citation type="submission" date="2025-08" db="UniProtKB">
        <authorList>
            <consortium name="Ensembl"/>
        </authorList>
    </citation>
    <scope>IDENTIFICATION</scope>
</reference>
<sequence>GQLTSPKKDSSRKEADKGVSYGQRRVPFLSCLLTCPPPSAVYTIFAFLEYLVVLSNMAFHLTAWWDFGSKELVVSSQPEDKHF</sequence>
<proteinExistence type="inferred from homology"/>
<dbReference type="InterPro" id="IPR019402">
    <property type="entry name" value="CWH43_N"/>
</dbReference>
<evidence type="ECO:0000313" key="12">
    <source>
        <dbReference type="Ensembl" id="ENSACAP00000030331.1"/>
    </source>
</evidence>
<keyword evidence="7" id="KW-0472">Membrane</keyword>
<comment type="similarity">
    <text evidence="2">Belongs to the PGAP2 family.</text>
</comment>
<dbReference type="InParanoid" id="A0A803T541"/>
<evidence type="ECO:0000259" key="11">
    <source>
        <dbReference type="Pfam" id="PF10277"/>
    </source>
</evidence>
<reference evidence="12" key="1">
    <citation type="submission" date="2009-12" db="EMBL/GenBank/DDBJ databases">
        <title>The Genome Sequence of Anolis carolinensis (Green Anole Lizard).</title>
        <authorList>
            <consortium name="The Genome Sequencing Platform"/>
            <person name="Di Palma F."/>
            <person name="Alfoldi J."/>
            <person name="Heiman D."/>
            <person name="Young S."/>
            <person name="Grabherr M."/>
            <person name="Johnson J."/>
            <person name="Lander E.S."/>
            <person name="Lindblad-Toh K."/>
        </authorList>
    </citation>
    <scope>NUCLEOTIDE SEQUENCE [LARGE SCALE GENOMIC DNA]</scope>
    <source>
        <strain evidence="12">JBL SC #1</strain>
    </source>
</reference>
<dbReference type="Proteomes" id="UP000001646">
    <property type="component" value="Unplaced"/>
</dbReference>
<comment type="subcellular location">
    <subcellularLocation>
        <location evidence="1">Golgi apparatus membrane</location>
        <topology evidence="1">Multi-pass membrane protein</topology>
    </subcellularLocation>
</comment>
<dbReference type="InterPro" id="IPR039545">
    <property type="entry name" value="PGAP2"/>
</dbReference>
<dbReference type="PANTHER" id="PTHR12892">
    <property type="entry name" value="FGF RECEPTOR ACTIVATING PROTEIN 1"/>
    <property type="match status" value="1"/>
</dbReference>
<keyword evidence="4" id="KW-0812">Transmembrane</keyword>
<dbReference type="AlphaFoldDB" id="A0A803T541"/>
<keyword evidence="5" id="KW-1133">Transmembrane helix</keyword>
<comment type="function">
    <text evidence="8">Involved in the fatty acid remodeling steps of GPI-anchor maturation where the unsaturated acyl chain at sn-2 of inositol phosphate is replaced by a saturated stearoyl chain. May catalyze the second step of the fatty acid remodeling, by reacylating a lyso-GPI intermediate at sn-2 of inositol phosphate by a saturated chain. The fatty acid remodeling steps is critical for the integration of GPI-APs into lipid rafts.</text>
</comment>
<keyword evidence="3" id="KW-0337">GPI-anchor biosynthesis</keyword>
<protein>
    <recommendedName>
        <fullName evidence="9">Acyltransferase PGAP2</fullName>
    </recommendedName>
    <alternativeName>
        <fullName evidence="10">Post-GPI attachment to proteins factor 2</fullName>
    </alternativeName>
</protein>
<accession>A0A803T541</accession>
<evidence type="ECO:0000256" key="3">
    <source>
        <dbReference type="ARBA" id="ARBA00022502"/>
    </source>
</evidence>
<dbReference type="Ensembl" id="ENSACAT00000039664.1">
    <property type="protein sequence ID" value="ENSACAP00000030331.1"/>
    <property type="gene ID" value="ENSACAG00000045449.1"/>
</dbReference>